<dbReference type="GO" id="GO:0005886">
    <property type="term" value="C:plasma membrane"/>
    <property type="evidence" value="ECO:0007669"/>
    <property type="project" value="UniProtKB-SubCell"/>
</dbReference>
<dbReference type="EMBL" id="VOSM01000003">
    <property type="protein sequence ID" value="TXD37491.1"/>
    <property type="molecule type" value="Genomic_DNA"/>
</dbReference>
<dbReference type="GO" id="GO:0005524">
    <property type="term" value="F:ATP binding"/>
    <property type="evidence" value="ECO:0007669"/>
    <property type="project" value="UniProtKB-UniRule"/>
</dbReference>
<dbReference type="GO" id="GO:0016887">
    <property type="term" value="F:ATP hydrolysis activity"/>
    <property type="evidence" value="ECO:0007669"/>
    <property type="project" value="InterPro"/>
</dbReference>
<accession>A0A5C6XCL2</accession>
<name>A0A5C6XCL2_9DELT</name>
<evidence type="ECO:0000313" key="9">
    <source>
        <dbReference type="Proteomes" id="UP000321412"/>
    </source>
</evidence>
<dbReference type="InterPro" id="IPR051014">
    <property type="entry name" value="Cation_Transport_ATPase_IB"/>
</dbReference>
<gene>
    <name evidence="8" type="ORF">FRC98_07300</name>
</gene>
<evidence type="ECO:0000256" key="5">
    <source>
        <dbReference type="ARBA" id="ARBA00023136"/>
    </source>
</evidence>
<dbReference type="Gene3D" id="3.40.1110.10">
    <property type="entry name" value="Calcium-transporting ATPase, cytoplasmic domain N"/>
    <property type="match status" value="1"/>
</dbReference>
<evidence type="ECO:0000259" key="7">
    <source>
        <dbReference type="Pfam" id="PF00122"/>
    </source>
</evidence>
<feature type="transmembrane region" description="Helical" evidence="6">
    <location>
        <begin position="571"/>
        <end position="592"/>
    </location>
</feature>
<dbReference type="Pfam" id="PF00702">
    <property type="entry name" value="Hydrolase"/>
    <property type="match status" value="1"/>
</dbReference>
<feature type="domain" description="P-type ATPase A" evidence="7">
    <location>
        <begin position="131"/>
        <end position="230"/>
    </location>
</feature>
<evidence type="ECO:0000256" key="2">
    <source>
        <dbReference type="ARBA" id="ARBA00006024"/>
    </source>
</evidence>
<keyword evidence="6" id="KW-0547">Nucleotide-binding</keyword>
<dbReference type="NCBIfam" id="TIGR01525">
    <property type="entry name" value="ATPase-IB_hvy"/>
    <property type="match status" value="1"/>
</dbReference>
<dbReference type="Pfam" id="PF00122">
    <property type="entry name" value="E1-E2_ATPase"/>
    <property type="match status" value="1"/>
</dbReference>
<keyword evidence="5 6" id="KW-0472">Membrane</keyword>
<evidence type="ECO:0000313" key="8">
    <source>
        <dbReference type="EMBL" id="TXD37491.1"/>
    </source>
</evidence>
<dbReference type="SUPFAM" id="SSF81653">
    <property type="entry name" value="Calcium ATPase, transduction domain A"/>
    <property type="match status" value="1"/>
</dbReference>
<dbReference type="GO" id="GO:0046872">
    <property type="term" value="F:metal ion binding"/>
    <property type="evidence" value="ECO:0007669"/>
    <property type="project" value="UniProtKB-KW"/>
</dbReference>
<feature type="transmembrane region" description="Helical" evidence="6">
    <location>
        <begin position="81"/>
        <end position="106"/>
    </location>
</feature>
<comment type="subcellular location">
    <subcellularLocation>
        <location evidence="6">Cell membrane</location>
    </subcellularLocation>
    <subcellularLocation>
        <location evidence="1">Membrane</location>
    </subcellularLocation>
</comment>
<protein>
    <submittedName>
        <fullName evidence="8">Heavy metal translocating P-type ATPase</fullName>
    </submittedName>
</protein>
<dbReference type="InterPro" id="IPR001757">
    <property type="entry name" value="P_typ_ATPase"/>
</dbReference>
<dbReference type="NCBIfam" id="TIGR01494">
    <property type="entry name" value="ATPase_P-type"/>
    <property type="match status" value="1"/>
</dbReference>
<dbReference type="GO" id="GO:0015086">
    <property type="term" value="F:cadmium ion transmembrane transporter activity"/>
    <property type="evidence" value="ECO:0007669"/>
    <property type="project" value="TreeGrafter"/>
</dbReference>
<keyword evidence="6" id="KW-1003">Cell membrane</keyword>
<evidence type="ECO:0000256" key="1">
    <source>
        <dbReference type="ARBA" id="ARBA00004370"/>
    </source>
</evidence>
<dbReference type="InterPro" id="IPR018303">
    <property type="entry name" value="ATPase_P-typ_P_site"/>
</dbReference>
<dbReference type="InterPro" id="IPR059000">
    <property type="entry name" value="ATPase_P-type_domA"/>
</dbReference>
<reference evidence="8 9" key="1">
    <citation type="submission" date="2019-08" db="EMBL/GenBank/DDBJ databases">
        <title>Bradymonadales sp. TMQ4.</title>
        <authorList>
            <person name="Liang Q."/>
        </authorList>
    </citation>
    <scope>NUCLEOTIDE SEQUENCE [LARGE SCALE GENOMIC DNA]</scope>
    <source>
        <strain evidence="8 9">TMQ4</strain>
    </source>
</reference>
<dbReference type="GO" id="GO:0019829">
    <property type="term" value="F:ATPase-coupled monoatomic cation transmembrane transporter activity"/>
    <property type="evidence" value="ECO:0007669"/>
    <property type="project" value="InterPro"/>
</dbReference>
<dbReference type="Gene3D" id="3.40.50.1000">
    <property type="entry name" value="HAD superfamily/HAD-like"/>
    <property type="match status" value="1"/>
</dbReference>
<dbReference type="PRINTS" id="PR00119">
    <property type="entry name" value="CATATPASE"/>
</dbReference>
<dbReference type="Gene3D" id="2.70.150.10">
    <property type="entry name" value="Calcium-transporting ATPase, cytoplasmic transduction domain A"/>
    <property type="match status" value="1"/>
</dbReference>
<dbReference type="SUPFAM" id="SSF56784">
    <property type="entry name" value="HAD-like"/>
    <property type="match status" value="1"/>
</dbReference>
<proteinExistence type="inferred from homology"/>
<dbReference type="AlphaFoldDB" id="A0A5C6XCL2"/>
<dbReference type="Proteomes" id="UP000321412">
    <property type="component" value="Unassembled WGS sequence"/>
</dbReference>
<evidence type="ECO:0000256" key="6">
    <source>
        <dbReference type="RuleBase" id="RU362081"/>
    </source>
</evidence>
<dbReference type="InterPro" id="IPR008250">
    <property type="entry name" value="ATPase_P-typ_transduc_dom_A_sf"/>
</dbReference>
<keyword evidence="3 6" id="KW-0812">Transmembrane</keyword>
<dbReference type="PANTHER" id="PTHR48085:SF5">
    <property type="entry name" value="CADMIUM_ZINC-TRANSPORTING ATPASE HMA4-RELATED"/>
    <property type="match status" value="1"/>
</dbReference>
<keyword evidence="9" id="KW-1185">Reference proteome</keyword>
<feature type="transmembrane region" description="Helical" evidence="6">
    <location>
        <begin position="246"/>
        <end position="265"/>
    </location>
</feature>
<comment type="caution">
    <text evidence="8">The sequence shown here is derived from an EMBL/GenBank/DDBJ whole genome shotgun (WGS) entry which is preliminary data.</text>
</comment>
<keyword evidence="4 6" id="KW-1133">Transmembrane helix</keyword>
<feature type="transmembrane region" description="Helical" evidence="6">
    <location>
        <begin position="271"/>
        <end position="299"/>
    </location>
</feature>
<keyword evidence="6" id="KW-0479">Metal-binding</keyword>
<dbReference type="InterPro" id="IPR023214">
    <property type="entry name" value="HAD_sf"/>
</dbReference>
<evidence type="ECO:0000256" key="3">
    <source>
        <dbReference type="ARBA" id="ARBA00022692"/>
    </source>
</evidence>
<dbReference type="InterPro" id="IPR036412">
    <property type="entry name" value="HAD-like_sf"/>
</dbReference>
<dbReference type="PROSITE" id="PS00154">
    <property type="entry name" value="ATPASE_E1_E2"/>
    <property type="match status" value="1"/>
</dbReference>
<sequence>MFLQIPILEHPVIFQRSWLSQESLIAIFTVVAILVHLLFRFGPGPDALQDWPLYAALTLGGIPLIWQLLQQLRQLNFGADWLAGISIVSAVLLGEYLAGSIVVLMLSGGEALERYAAGRASSVLEALAARMPNIAHRREGDAMVDIELKDIAVGDLLVVLPHEPSPTDGEVVEGHGSMDESFLTGEPYMISKAPGAAVISGAINGEHALTIRATRLPEDSRYARIMRVMQESEQRRPRLRRLADQLGAFYTPLAVAMGLIAWALSGDPVRFLAVVIVATPCPLLIGIPVALIGSISLAAKRGIIIKDPRVLERASRCTTLIIDKTGTLTVGEPELTEVVVGAELSEDDVLALTASLEHYSRHPLARAIIRASDARNLAPLPATEVSEPPGQGLTGNVEGRQVVVTSRSKLAKHNHPDLDAIPPVESGLECVILVDDRYQATLRFHDAPRADGRPFIQHLKPRHGFNEVLLVSGDREREVAYLANLMGIERTYAEQSPEDKVAIVRKESETAQILFVGDGVNDAPAMASATVGVAFGQAHEVTSEAAGAVLLEPTLTHLDELLHISARMRSVALQSAVGGIALSMIGMGFAAFGMLPPIAGALAQEGIDLLAVINALRTSRQGGPLSDIHEKT</sequence>
<evidence type="ECO:0000256" key="4">
    <source>
        <dbReference type="ARBA" id="ARBA00022989"/>
    </source>
</evidence>
<dbReference type="InterPro" id="IPR027256">
    <property type="entry name" value="P-typ_ATPase_IB"/>
</dbReference>
<dbReference type="PANTHER" id="PTHR48085">
    <property type="entry name" value="CADMIUM/ZINC-TRANSPORTING ATPASE HMA2-RELATED"/>
    <property type="match status" value="1"/>
</dbReference>
<feature type="transmembrane region" description="Helical" evidence="6">
    <location>
        <begin position="51"/>
        <end position="69"/>
    </location>
</feature>
<feature type="transmembrane region" description="Helical" evidence="6">
    <location>
        <begin position="18"/>
        <end position="39"/>
    </location>
</feature>
<dbReference type="InterPro" id="IPR023299">
    <property type="entry name" value="ATPase_P-typ_cyto_dom_N"/>
</dbReference>
<comment type="similarity">
    <text evidence="2 6">Belongs to the cation transport ATPase (P-type) (TC 3.A.3) family. Type IB subfamily.</text>
</comment>
<dbReference type="InterPro" id="IPR023298">
    <property type="entry name" value="ATPase_P-typ_TM_dom_sf"/>
</dbReference>
<organism evidence="8 9">
    <name type="scientific">Lujinxingia vulgaris</name>
    <dbReference type="NCBI Taxonomy" id="2600176"/>
    <lineage>
        <taxon>Bacteria</taxon>
        <taxon>Deltaproteobacteria</taxon>
        <taxon>Bradymonadales</taxon>
        <taxon>Lujinxingiaceae</taxon>
        <taxon>Lujinxingia</taxon>
    </lineage>
</organism>
<dbReference type="SUPFAM" id="SSF81665">
    <property type="entry name" value="Calcium ATPase, transmembrane domain M"/>
    <property type="match status" value="1"/>
</dbReference>
<keyword evidence="6" id="KW-0067">ATP-binding</keyword>
<dbReference type="OrthoDB" id="9763278at2"/>